<feature type="compositionally biased region" description="Polar residues" evidence="1">
    <location>
        <begin position="291"/>
        <end position="300"/>
    </location>
</feature>
<feature type="compositionally biased region" description="Polar residues" evidence="1">
    <location>
        <begin position="164"/>
        <end position="183"/>
    </location>
</feature>
<sequence>MLDKSLRNSMLQDVVHFKKQLVRLRRILQETDTLNPFENNNGQFFTTAAAIATANGSIGSGATTTTTTSTTAPAGHQEQQQQQQQLQENVLIRESSVAALALLEDQRQELADLRRQGELTAKDRTIRQQQNLIEKYEAEREKQQHSLSNGGSSSLDSNGDASGTTTGDSNHQSADTISTATQTERLRPVSFGGQEGLGSRSEKPKNGLRTPTAAAVGSPISSSSTTPSHHNTSNGPTTPKSKTQISSVYTQLSSVRHSIAGTSAPTTPTTASHNGGAVPVALRRTSLGSSHNLSSFGLHTNNSGSDRSPSSNSSASNKPVRTTHIGTLTTTSPARQLTNGERISAPKQTKSIPHRTVSTTSSVNGTGGGGQSVSKLNGLNGATKRTTTTGVIRPPSSFGSSNSLVPMEHQQQLKSKSAPVTPLVVTNGKLLTPAATGASECQTNGHHRVADEAVGAESESESDKDTVVNGTLANGLKLIAAATSGGCNDGSNLGNATNSTVNGIVGH</sequence>
<feature type="compositionally biased region" description="Polar residues" evidence="1">
    <location>
        <begin position="324"/>
        <end position="351"/>
    </location>
</feature>
<evidence type="ECO:0000313" key="2">
    <source>
        <dbReference type="EnsemblMetazoa" id="AMAM019277-PA"/>
    </source>
</evidence>
<evidence type="ECO:0000256" key="1">
    <source>
        <dbReference type="SAM" id="MobiDB-lite"/>
    </source>
</evidence>
<organism evidence="2 3">
    <name type="scientific">Anopheles maculatus</name>
    <dbReference type="NCBI Taxonomy" id="74869"/>
    <lineage>
        <taxon>Eukaryota</taxon>
        <taxon>Metazoa</taxon>
        <taxon>Ecdysozoa</taxon>
        <taxon>Arthropoda</taxon>
        <taxon>Hexapoda</taxon>
        <taxon>Insecta</taxon>
        <taxon>Pterygota</taxon>
        <taxon>Neoptera</taxon>
        <taxon>Endopterygota</taxon>
        <taxon>Diptera</taxon>
        <taxon>Nematocera</taxon>
        <taxon>Culicoidea</taxon>
        <taxon>Culicidae</taxon>
        <taxon>Anophelinae</taxon>
        <taxon>Anopheles</taxon>
        <taxon>Anopheles maculatus group</taxon>
    </lineage>
</organism>
<feature type="region of interest" description="Disordered" evidence="1">
    <location>
        <begin position="291"/>
        <end position="380"/>
    </location>
</feature>
<keyword evidence="3" id="KW-1185">Reference proteome</keyword>
<feature type="region of interest" description="Disordered" evidence="1">
    <location>
        <begin position="138"/>
        <end position="247"/>
    </location>
</feature>
<feature type="compositionally biased region" description="Low complexity" evidence="1">
    <location>
        <begin position="218"/>
        <end position="234"/>
    </location>
</feature>
<feature type="region of interest" description="Disordered" evidence="1">
    <location>
        <begin position="62"/>
        <end position="86"/>
    </location>
</feature>
<feature type="compositionally biased region" description="Low complexity" evidence="1">
    <location>
        <begin position="146"/>
        <end position="163"/>
    </location>
</feature>
<name>A0A182T459_9DIPT</name>
<feature type="compositionally biased region" description="Low complexity" evidence="1">
    <location>
        <begin position="301"/>
        <end position="317"/>
    </location>
</feature>
<evidence type="ECO:0000313" key="3">
    <source>
        <dbReference type="Proteomes" id="UP000075901"/>
    </source>
</evidence>
<dbReference type="VEuPathDB" id="VectorBase:AMAM019277"/>
<reference evidence="2" key="2">
    <citation type="submission" date="2020-05" db="UniProtKB">
        <authorList>
            <consortium name="EnsemblMetazoa"/>
        </authorList>
    </citation>
    <scope>IDENTIFICATION</scope>
    <source>
        <strain evidence="2">maculatus3</strain>
    </source>
</reference>
<dbReference type="AlphaFoldDB" id="A0A182T459"/>
<proteinExistence type="predicted"/>
<dbReference type="EnsemblMetazoa" id="AMAM019277-RA">
    <property type="protein sequence ID" value="AMAM019277-PA"/>
    <property type="gene ID" value="AMAM019277"/>
</dbReference>
<feature type="compositionally biased region" description="Polar residues" evidence="1">
    <location>
        <begin position="235"/>
        <end position="247"/>
    </location>
</feature>
<accession>A0A182T459</accession>
<dbReference type="Proteomes" id="UP000075901">
    <property type="component" value="Unassembled WGS sequence"/>
</dbReference>
<protein>
    <submittedName>
        <fullName evidence="2">Uncharacterized protein</fullName>
    </submittedName>
</protein>
<reference evidence="3" key="1">
    <citation type="submission" date="2013-09" db="EMBL/GenBank/DDBJ databases">
        <title>The Genome Sequence of Anopheles maculatus species B.</title>
        <authorList>
            <consortium name="The Broad Institute Genomics Platform"/>
            <person name="Neafsey D.E."/>
            <person name="Besansky N."/>
            <person name="Howell P."/>
            <person name="Walton C."/>
            <person name="Young S.K."/>
            <person name="Zeng Q."/>
            <person name="Gargeya S."/>
            <person name="Fitzgerald M."/>
            <person name="Haas B."/>
            <person name="Abouelleil A."/>
            <person name="Allen A.W."/>
            <person name="Alvarado L."/>
            <person name="Arachchi H.M."/>
            <person name="Berlin A.M."/>
            <person name="Chapman S.B."/>
            <person name="Gainer-Dewar J."/>
            <person name="Goldberg J."/>
            <person name="Griggs A."/>
            <person name="Gujja S."/>
            <person name="Hansen M."/>
            <person name="Howarth C."/>
            <person name="Imamovic A."/>
            <person name="Ireland A."/>
            <person name="Larimer J."/>
            <person name="McCowan C."/>
            <person name="Murphy C."/>
            <person name="Pearson M."/>
            <person name="Poon T.W."/>
            <person name="Priest M."/>
            <person name="Roberts A."/>
            <person name="Saif S."/>
            <person name="Shea T."/>
            <person name="Sisk P."/>
            <person name="Sykes S."/>
            <person name="Wortman J."/>
            <person name="Nusbaum C."/>
            <person name="Birren B."/>
        </authorList>
    </citation>
    <scope>NUCLEOTIDE SEQUENCE [LARGE SCALE GENOMIC DNA]</scope>
    <source>
        <strain evidence="3">maculatus3</strain>
    </source>
</reference>